<evidence type="ECO:0000256" key="4">
    <source>
        <dbReference type="ARBA" id="ARBA00022430"/>
    </source>
</evidence>
<comment type="pathway">
    <text evidence="2">Amino-acid biosynthesis; L-leucine biosynthesis; L-leucine from 3-methyl-2-oxobutanoate: step 1/4.</text>
</comment>
<evidence type="ECO:0000256" key="5">
    <source>
        <dbReference type="ARBA" id="ARBA00022605"/>
    </source>
</evidence>
<sequence length="405" mass="44746">MPDTSKTFFSNRAPIHNMKDHIEYSRNTLMDFIKLKPKDIEICDVTLRDGEQAAGIAFTEQEKIDIARKLDDVGVEIIEAGFPVVSKEELETIRKIAKLGLNARICCLARAKTSDVDAALDANVDIVSIFIATSDIHLRYKHHMTIDEATDCAIDVVDYAKDHGLCVRFAAEDATRTDMDVLKRVYRIAEAHNADYLSIADTVGILDPSTTYFMIKEIKKTTNTPLCIHCHNDLGMATANTIVAAETGATQLHATVNGIGERVGNTPLEELLTGLLIQYGIDKYDLSHLLSLSKMVEKYSGVMVARNKPIVGANAFSHESGIHIAAMLENTSTYEVFSPELVGGGRNYILGKHTGKKALKFVTERLGYDLDQEHLCALLDKIKVCSEAKHGVSCDRLAKMIDEME</sequence>
<dbReference type="FunFam" id="3.20.20.70:FF:000010">
    <property type="entry name" value="2-isopropylmalate synthase"/>
    <property type="match status" value="1"/>
</dbReference>
<reference evidence="12" key="1">
    <citation type="submission" date="2020-06" db="EMBL/GenBank/DDBJ databases">
        <title>Unique genomic features of the anaerobic methanotrophic archaea.</title>
        <authorList>
            <person name="Chadwick G.L."/>
            <person name="Skennerton C.T."/>
            <person name="Laso-Perez R."/>
            <person name="Leu A.O."/>
            <person name="Speth D.R."/>
            <person name="Yu H."/>
            <person name="Morgan-Lang C."/>
            <person name="Hatzenpichler R."/>
            <person name="Goudeau D."/>
            <person name="Malmstrom R."/>
            <person name="Brazelton W.J."/>
            <person name="Woyke T."/>
            <person name="Hallam S.J."/>
            <person name="Tyson G.W."/>
            <person name="Wegener G."/>
            <person name="Boetius A."/>
            <person name="Orphan V."/>
        </authorList>
    </citation>
    <scope>NUCLEOTIDE SEQUENCE</scope>
</reference>
<dbReference type="InterPro" id="IPR050073">
    <property type="entry name" value="2-IPM_HCS-like"/>
</dbReference>
<dbReference type="SUPFAM" id="SSF51569">
    <property type="entry name" value="Aldolase"/>
    <property type="match status" value="1"/>
</dbReference>
<evidence type="ECO:0000256" key="6">
    <source>
        <dbReference type="ARBA" id="ARBA00022679"/>
    </source>
</evidence>
<dbReference type="InterPro" id="IPR000891">
    <property type="entry name" value="PYR_CT"/>
</dbReference>
<dbReference type="EMBL" id="MT631396">
    <property type="protein sequence ID" value="QNO49770.1"/>
    <property type="molecule type" value="Genomic_DNA"/>
</dbReference>
<keyword evidence="7" id="KW-0100">Branched-chain amino acid biosynthesis</keyword>
<protein>
    <recommendedName>
        <fullName evidence="3">2-isopropylmalate synthase</fullName>
        <ecNumber evidence="3">2.3.3.13</ecNumber>
    </recommendedName>
    <alternativeName>
        <fullName evidence="8">Alpha-IPM synthase</fullName>
    </alternativeName>
</protein>
<organism evidence="12">
    <name type="scientific">Candidatus Methanogaster sp. ANME-2c ERB4</name>
    <dbReference type="NCBI Taxonomy" id="2759911"/>
    <lineage>
        <taxon>Archaea</taxon>
        <taxon>Methanobacteriati</taxon>
        <taxon>Methanobacteriota</taxon>
        <taxon>Stenosarchaea group</taxon>
        <taxon>Methanomicrobia</taxon>
        <taxon>Methanosarcinales</taxon>
        <taxon>ANME-2 cluster</taxon>
        <taxon>Candidatus Methanogasteraceae</taxon>
        <taxon>Candidatus Methanogaster</taxon>
    </lineage>
</organism>
<dbReference type="PROSITE" id="PS50991">
    <property type="entry name" value="PYR_CT"/>
    <property type="match status" value="1"/>
</dbReference>
<dbReference type="GO" id="GO:0009098">
    <property type="term" value="P:L-leucine biosynthetic process"/>
    <property type="evidence" value="ECO:0007669"/>
    <property type="project" value="UniProtKB-KW"/>
</dbReference>
<dbReference type="PANTHER" id="PTHR10277:SF9">
    <property type="entry name" value="2-ISOPROPYLMALATE SYNTHASE 1, CHLOROPLASTIC-RELATED"/>
    <property type="match status" value="1"/>
</dbReference>
<keyword evidence="4" id="KW-0432">Leucine biosynthesis</keyword>
<gene>
    <name evidence="12" type="primary">leuA</name>
    <name evidence="11" type="ORF">DMFPCFDI_00013</name>
    <name evidence="12" type="ORF">GDOAKEED_00026</name>
</gene>
<evidence type="ECO:0000313" key="12">
    <source>
        <dbReference type="EMBL" id="QNO50122.1"/>
    </source>
</evidence>
<dbReference type="Pfam" id="PF00682">
    <property type="entry name" value="HMGL-like"/>
    <property type="match status" value="1"/>
</dbReference>
<dbReference type="PROSITE" id="PS00815">
    <property type="entry name" value="AIPM_HOMOCIT_SYNTH_1"/>
    <property type="match status" value="1"/>
</dbReference>
<dbReference type="Gene3D" id="1.10.238.260">
    <property type="match status" value="1"/>
</dbReference>
<evidence type="ECO:0000256" key="9">
    <source>
        <dbReference type="RuleBase" id="RU003523"/>
    </source>
</evidence>
<comment type="similarity">
    <text evidence="9">Belongs to the alpha-IPM synthase/homocitrate synthase family.</text>
</comment>
<evidence type="ECO:0000256" key="1">
    <source>
        <dbReference type="ARBA" id="ARBA00003715"/>
    </source>
</evidence>
<name>A0A7G9YQ38_9EURY</name>
<accession>A0A7G9YQ38</accession>
<dbReference type="InterPro" id="IPR054691">
    <property type="entry name" value="LeuA/HCS_post-cat"/>
</dbReference>
<feature type="domain" description="Pyruvate carboxyltransferase" evidence="10">
    <location>
        <begin position="40"/>
        <end position="296"/>
    </location>
</feature>
<evidence type="ECO:0000256" key="2">
    <source>
        <dbReference type="ARBA" id="ARBA00004689"/>
    </source>
</evidence>
<dbReference type="Gene3D" id="3.20.20.70">
    <property type="entry name" value="Aldolase class I"/>
    <property type="match status" value="1"/>
</dbReference>
<evidence type="ECO:0000259" key="10">
    <source>
        <dbReference type="PROSITE" id="PS50991"/>
    </source>
</evidence>
<dbReference type="EMBL" id="MT631405">
    <property type="protein sequence ID" value="QNO50122.1"/>
    <property type="molecule type" value="Genomic_DNA"/>
</dbReference>
<keyword evidence="6 9" id="KW-0808">Transferase</keyword>
<comment type="function">
    <text evidence="1">Catalyzes the condensation of the acetyl group of acetyl-CoA with 3-methyl-2-oxobutanoate (2-oxoisovalerate) to form 3-carboxy-3-hydroxy-4-methylpentanoate (2-isopropylmalate).</text>
</comment>
<evidence type="ECO:0000256" key="3">
    <source>
        <dbReference type="ARBA" id="ARBA00012973"/>
    </source>
</evidence>
<dbReference type="CDD" id="cd07940">
    <property type="entry name" value="DRE_TIM_IPMS"/>
    <property type="match status" value="1"/>
</dbReference>
<proteinExistence type="inferred from homology"/>
<keyword evidence="12" id="KW-0012">Acyltransferase</keyword>
<dbReference type="GO" id="GO:0019298">
    <property type="term" value="P:coenzyme B biosynthetic process"/>
    <property type="evidence" value="ECO:0007669"/>
    <property type="project" value="TreeGrafter"/>
</dbReference>
<evidence type="ECO:0000256" key="8">
    <source>
        <dbReference type="ARBA" id="ARBA00029993"/>
    </source>
</evidence>
<evidence type="ECO:0000313" key="11">
    <source>
        <dbReference type="EMBL" id="QNO49770.1"/>
    </source>
</evidence>
<dbReference type="EC" id="2.3.3.13" evidence="3"/>
<dbReference type="GO" id="GO:0003852">
    <property type="term" value="F:2-isopropylmalate synthase activity"/>
    <property type="evidence" value="ECO:0007669"/>
    <property type="project" value="UniProtKB-EC"/>
</dbReference>
<dbReference type="AlphaFoldDB" id="A0A7G9YQ38"/>
<keyword evidence="5" id="KW-0028">Amino-acid biosynthesis</keyword>
<evidence type="ECO:0000256" key="7">
    <source>
        <dbReference type="ARBA" id="ARBA00023304"/>
    </source>
</evidence>
<dbReference type="InterPro" id="IPR002034">
    <property type="entry name" value="AIPM/Hcit_synth_CS"/>
</dbReference>
<dbReference type="InterPro" id="IPR013785">
    <property type="entry name" value="Aldolase_TIM"/>
</dbReference>
<dbReference type="PROSITE" id="PS00816">
    <property type="entry name" value="AIPM_HOMOCIT_SYNTH_2"/>
    <property type="match status" value="1"/>
</dbReference>
<dbReference type="Pfam" id="PF22617">
    <property type="entry name" value="HCS_D2"/>
    <property type="match status" value="1"/>
</dbReference>
<dbReference type="PANTHER" id="PTHR10277">
    <property type="entry name" value="HOMOCITRATE SYNTHASE-RELATED"/>
    <property type="match status" value="1"/>
</dbReference>